<dbReference type="EMBL" id="UZAK01000319">
    <property type="protein sequence ID" value="VDO61785.1"/>
    <property type="molecule type" value="Genomic_DNA"/>
</dbReference>
<keyword evidence="2" id="KW-1185">Reference proteome</keyword>
<dbReference type="Proteomes" id="UP000279833">
    <property type="component" value="Unassembled WGS sequence"/>
</dbReference>
<gene>
    <name evidence="1" type="ORF">SCUD_LOCUS481</name>
</gene>
<dbReference type="AlphaFoldDB" id="A0A183JCS3"/>
<evidence type="ECO:0000313" key="1">
    <source>
        <dbReference type="EMBL" id="VDO61785.1"/>
    </source>
</evidence>
<proteinExistence type="predicted"/>
<reference evidence="3" key="1">
    <citation type="submission" date="2016-06" db="UniProtKB">
        <authorList>
            <consortium name="WormBaseParasite"/>
        </authorList>
    </citation>
    <scope>IDENTIFICATION</scope>
</reference>
<reference evidence="1 2" key="2">
    <citation type="submission" date="2018-11" db="EMBL/GenBank/DDBJ databases">
        <authorList>
            <consortium name="Pathogen Informatics"/>
        </authorList>
    </citation>
    <scope>NUCLEOTIDE SEQUENCE [LARGE SCALE GENOMIC DNA]</scope>
    <source>
        <strain evidence="1">Dakar</strain>
        <strain evidence="2">Dakar, Senegal</strain>
    </source>
</reference>
<sequence>MTLNVQRLIHPETLDDLRHTVLQEQHLNPIT</sequence>
<organism evidence="3">
    <name type="scientific">Schistosoma curassoni</name>
    <dbReference type="NCBI Taxonomy" id="6186"/>
    <lineage>
        <taxon>Eukaryota</taxon>
        <taxon>Metazoa</taxon>
        <taxon>Spiralia</taxon>
        <taxon>Lophotrochozoa</taxon>
        <taxon>Platyhelminthes</taxon>
        <taxon>Trematoda</taxon>
        <taxon>Digenea</taxon>
        <taxon>Strigeidida</taxon>
        <taxon>Schistosomatoidea</taxon>
        <taxon>Schistosomatidae</taxon>
        <taxon>Schistosoma</taxon>
    </lineage>
</organism>
<evidence type="ECO:0000313" key="2">
    <source>
        <dbReference type="Proteomes" id="UP000279833"/>
    </source>
</evidence>
<name>A0A183JCS3_9TREM</name>
<accession>A0A183JCS3</accession>
<protein>
    <submittedName>
        <fullName evidence="3">Transcriptional regulator</fullName>
    </submittedName>
</protein>
<evidence type="ECO:0000313" key="3">
    <source>
        <dbReference type="WBParaSite" id="SCUD_0000048001-mRNA-1"/>
    </source>
</evidence>
<dbReference type="WBParaSite" id="SCUD_0000048001-mRNA-1">
    <property type="protein sequence ID" value="SCUD_0000048001-mRNA-1"/>
    <property type="gene ID" value="SCUD_0000048001"/>
</dbReference>